<dbReference type="GO" id="GO:1990904">
    <property type="term" value="C:ribonucleoprotein complex"/>
    <property type="evidence" value="ECO:0007669"/>
    <property type="project" value="UniProtKB-KW"/>
</dbReference>
<dbReference type="NCBIfam" id="TIGR00029">
    <property type="entry name" value="S20"/>
    <property type="match status" value="1"/>
</dbReference>
<evidence type="ECO:0000256" key="1">
    <source>
        <dbReference type="ARBA" id="ARBA00022730"/>
    </source>
</evidence>
<evidence type="ECO:0000256" key="4">
    <source>
        <dbReference type="ARBA" id="ARBA00023274"/>
    </source>
</evidence>
<dbReference type="Pfam" id="PF01649">
    <property type="entry name" value="Ribosomal_S20p"/>
    <property type="match status" value="1"/>
</dbReference>
<name>A0A1F5QCL9_9BACT</name>
<evidence type="ECO:0000313" key="7">
    <source>
        <dbReference type="EMBL" id="OGE99877.1"/>
    </source>
</evidence>
<keyword evidence="4" id="KW-0687">Ribonucleoprotein</keyword>
<keyword evidence="3" id="KW-0689">Ribosomal protein</keyword>
<evidence type="ECO:0000256" key="2">
    <source>
        <dbReference type="ARBA" id="ARBA00022884"/>
    </source>
</evidence>
<dbReference type="Proteomes" id="UP000177235">
    <property type="component" value="Unassembled WGS sequence"/>
</dbReference>
<dbReference type="AlphaFoldDB" id="A0A1F5QCL9"/>
<keyword evidence="2" id="KW-0694">RNA-binding</keyword>
<evidence type="ECO:0000313" key="8">
    <source>
        <dbReference type="Proteomes" id="UP000177235"/>
    </source>
</evidence>
<keyword evidence="1" id="KW-0699">rRNA-binding</keyword>
<organism evidence="7 8">
    <name type="scientific">Candidatus Doudnabacteria bacterium RIFCSPLOWO2_02_FULL_48_13</name>
    <dbReference type="NCBI Taxonomy" id="1817845"/>
    <lineage>
        <taxon>Bacteria</taxon>
        <taxon>Candidatus Doudnaibacteriota</taxon>
    </lineage>
</organism>
<dbReference type="EMBL" id="MFFF01000011">
    <property type="protein sequence ID" value="OGE99877.1"/>
    <property type="molecule type" value="Genomic_DNA"/>
</dbReference>
<sequence>MRGSARKHKVNLVTIAKYKDAVKAVRKAVTGKKKDDAVKALQNAYAQLDKALKKHVIKKNKAARLKSRLAKAIAKV</sequence>
<evidence type="ECO:0000256" key="5">
    <source>
        <dbReference type="ARBA" id="ARBA00035136"/>
    </source>
</evidence>
<protein>
    <recommendedName>
        <fullName evidence="5">Small ribosomal subunit protein bS20</fullName>
    </recommendedName>
    <alternativeName>
        <fullName evidence="6">30S ribosomal protein S20</fullName>
    </alternativeName>
</protein>
<dbReference type="InterPro" id="IPR036510">
    <property type="entry name" value="Ribosomal_bS20_sf"/>
</dbReference>
<reference evidence="7 8" key="1">
    <citation type="journal article" date="2016" name="Nat. Commun.">
        <title>Thousands of microbial genomes shed light on interconnected biogeochemical processes in an aquifer system.</title>
        <authorList>
            <person name="Anantharaman K."/>
            <person name="Brown C.T."/>
            <person name="Hug L.A."/>
            <person name="Sharon I."/>
            <person name="Castelle C.J."/>
            <person name="Probst A.J."/>
            <person name="Thomas B.C."/>
            <person name="Singh A."/>
            <person name="Wilkins M.J."/>
            <person name="Karaoz U."/>
            <person name="Brodie E.L."/>
            <person name="Williams K.H."/>
            <person name="Hubbard S.S."/>
            <person name="Banfield J.F."/>
        </authorList>
    </citation>
    <scope>NUCLEOTIDE SEQUENCE [LARGE SCALE GENOMIC DNA]</scope>
</reference>
<dbReference type="GO" id="GO:0005840">
    <property type="term" value="C:ribosome"/>
    <property type="evidence" value="ECO:0007669"/>
    <property type="project" value="UniProtKB-KW"/>
</dbReference>
<gene>
    <name evidence="7" type="ORF">A3J05_03665</name>
</gene>
<dbReference type="GO" id="GO:0006412">
    <property type="term" value="P:translation"/>
    <property type="evidence" value="ECO:0007669"/>
    <property type="project" value="InterPro"/>
</dbReference>
<dbReference type="Gene3D" id="1.20.58.110">
    <property type="entry name" value="Ribosomal protein S20"/>
    <property type="match status" value="1"/>
</dbReference>
<dbReference type="InterPro" id="IPR002583">
    <property type="entry name" value="Ribosomal_bS20"/>
</dbReference>
<dbReference type="SUPFAM" id="SSF46992">
    <property type="entry name" value="Ribosomal protein S20"/>
    <property type="match status" value="1"/>
</dbReference>
<comment type="caution">
    <text evidence="7">The sequence shown here is derived from an EMBL/GenBank/DDBJ whole genome shotgun (WGS) entry which is preliminary data.</text>
</comment>
<accession>A0A1F5QCL9</accession>
<evidence type="ECO:0000256" key="6">
    <source>
        <dbReference type="ARBA" id="ARBA00035343"/>
    </source>
</evidence>
<evidence type="ECO:0000256" key="3">
    <source>
        <dbReference type="ARBA" id="ARBA00022980"/>
    </source>
</evidence>
<dbReference type="GO" id="GO:0003735">
    <property type="term" value="F:structural constituent of ribosome"/>
    <property type="evidence" value="ECO:0007669"/>
    <property type="project" value="InterPro"/>
</dbReference>
<dbReference type="GO" id="GO:0019843">
    <property type="term" value="F:rRNA binding"/>
    <property type="evidence" value="ECO:0007669"/>
    <property type="project" value="UniProtKB-KW"/>
</dbReference>
<proteinExistence type="predicted"/>